<dbReference type="Gene3D" id="1.10.287.70">
    <property type="match status" value="1"/>
</dbReference>
<evidence type="ECO:0000313" key="17">
    <source>
        <dbReference type="Proteomes" id="UP000095192"/>
    </source>
</evidence>
<keyword evidence="10 11" id="KW-0407">Ion channel</keyword>
<keyword evidence="2 11" id="KW-0813">Transport</keyword>
<dbReference type="InterPro" id="IPR016449">
    <property type="entry name" value="K_chnl_inward-rec_Kir"/>
</dbReference>
<evidence type="ECO:0000256" key="8">
    <source>
        <dbReference type="ARBA" id="ARBA00023065"/>
    </source>
</evidence>
<dbReference type="GO" id="GO:0034765">
    <property type="term" value="P:regulation of monoatomic ion transmembrane transport"/>
    <property type="evidence" value="ECO:0007669"/>
    <property type="project" value="TreeGrafter"/>
</dbReference>
<dbReference type="GO" id="GO:0005886">
    <property type="term" value="C:plasma membrane"/>
    <property type="evidence" value="ECO:0007669"/>
    <property type="project" value="TreeGrafter"/>
</dbReference>
<keyword evidence="5 11" id="KW-0851">Voltage-gated channel</keyword>
<dbReference type="SUPFAM" id="SSF81324">
    <property type="entry name" value="Voltage-gated potassium channels"/>
    <property type="match status" value="1"/>
</dbReference>
<evidence type="ECO:0000256" key="9">
    <source>
        <dbReference type="ARBA" id="ARBA00023136"/>
    </source>
</evidence>
<evidence type="ECO:0000259" key="15">
    <source>
        <dbReference type="Pfam" id="PF17655"/>
    </source>
</evidence>
<evidence type="ECO:0008006" key="18">
    <source>
        <dbReference type="Google" id="ProtNLM"/>
    </source>
</evidence>
<evidence type="ECO:0000256" key="10">
    <source>
        <dbReference type="ARBA" id="ARBA00023303"/>
    </source>
</evidence>
<gene>
    <name evidence="16" type="ORF">cyc_05329</name>
</gene>
<dbReference type="Proteomes" id="UP000095192">
    <property type="component" value="Unassembled WGS sequence"/>
</dbReference>
<organism evidence="16 17">
    <name type="scientific">Cyclospora cayetanensis</name>
    <dbReference type="NCBI Taxonomy" id="88456"/>
    <lineage>
        <taxon>Eukaryota</taxon>
        <taxon>Sar</taxon>
        <taxon>Alveolata</taxon>
        <taxon>Apicomplexa</taxon>
        <taxon>Conoidasida</taxon>
        <taxon>Coccidia</taxon>
        <taxon>Eucoccidiorida</taxon>
        <taxon>Eimeriorina</taxon>
        <taxon>Eimeriidae</taxon>
        <taxon>Cyclospora</taxon>
    </lineage>
</organism>
<evidence type="ECO:0000256" key="1">
    <source>
        <dbReference type="ARBA" id="ARBA00004141"/>
    </source>
</evidence>
<dbReference type="GO" id="GO:1990573">
    <property type="term" value="P:potassium ion import across plasma membrane"/>
    <property type="evidence" value="ECO:0007669"/>
    <property type="project" value="TreeGrafter"/>
</dbReference>
<feature type="transmembrane region" description="Helical" evidence="13">
    <location>
        <begin position="155"/>
        <end position="176"/>
    </location>
</feature>
<evidence type="ECO:0000256" key="5">
    <source>
        <dbReference type="ARBA" id="ARBA00022882"/>
    </source>
</evidence>
<keyword evidence="6 11" id="KW-0630">Potassium</keyword>
<dbReference type="AlphaFoldDB" id="A0A1D3D914"/>
<evidence type="ECO:0000256" key="2">
    <source>
        <dbReference type="ARBA" id="ARBA00022448"/>
    </source>
</evidence>
<feature type="transmembrane region" description="Helical" evidence="13">
    <location>
        <begin position="86"/>
        <end position="111"/>
    </location>
</feature>
<keyword evidence="7 13" id="KW-1133">Transmembrane helix</keyword>
<dbReference type="EMBL" id="JROU02000241">
    <property type="protein sequence ID" value="OEH79908.1"/>
    <property type="molecule type" value="Genomic_DNA"/>
</dbReference>
<dbReference type="InParanoid" id="A0A1D3D914"/>
<evidence type="ECO:0000256" key="11">
    <source>
        <dbReference type="RuleBase" id="RU003822"/>
    </source>
</evidence>
<evidence type="ECO:0000256" key="4">
    <source>
        <dbReference type="ARBA" id="ARBA00022692"/>
    </source>
</evidence>
<reference evidence="16 17" key="1">
    <citation type="journal article" date="2016" name="BMC Genomics">
        <title>Comparative genomics reveals Cyclospora cayetanensis possesses coccidia-like metabolism and invasion components but unique surface antigens.</title>
        <authorList>
            <person name="Liu S."/>
            <person name="Wang L."/>
            <person name="Zheng H."/>
            <person name="Xu Z."/>
            <person name="Roellig D.M."/>
            <person name="Li N."/>
            <person name="Frace M.A."/>
            <person name="Tang K."/>
            <person name="Arrowood M.J."/>
            <person name="Moss D.M."/>
            <person name="Zhang L."/>
            <person name="Feng Y."/>
            <person name="Xiao L."/>
        </authorList>
    </citation>
    <scope>NUCLEOTIDE SEQUENCE [LARGE SCALE GENOMIC DNA]</scope>
    <source>
        <strain evidence="16 17">CHN_HEN01</strain>
    </source>
</reference>
<keyword evidence="9 13" id="KW-0472">Membrane</keyword>
<dbReference type="PANTHER" id="PTHR11767">
    <property type="entry name" value="INWARD RECTIFIER POTASSIUM CHANNEL"/>
    <property type="match status" value="1"/>
</dbReference>
<evidence type="ECO:0000256" key="12">
    <source>
        <dbReference type="SAM" id="MobiDB-lite"/>
    </source>
</evidence>
<evidence type="ECO:0000259" key="14">
    <source>
        <dbReference type="Pfam" id="PF01007"/>
    </source>
</evidence>
<comment type="similarity">
    <text evidence="11">Belongs to the inward rectifier-type potassium channel (TC 1.A.2.1) family.</text>
</comment>
<feature type="region of interest" description="Disordered" evidence="12">
    <location>
        <begin position="218"/>
        <end position="247"/>
    </location>
</feature>
<dbReference type="InterPro" id="IPR014756">
    <property type="entry name" value="Ig_E-set"/>
</dbReference>
<evidence type="ECO:0000313" key="16">
    <source>
        <dbReference type="EMBL" id="OEH79908.1"/>
    </source>
</evidence>
<dbReference type="Pfam" id="PF17655">
    <property type="entry name" value="IRK_C"/>
    <property type="match status" value="1"/>
</dbReference>
<evidence type="ECO:0000256" key="7">
    <source>
        <dbReference type="ARBA" id="ARBA00022989"/>
    </source>
</evidence>
<dbReference type="GO" id="GO:0034702">
    <property type="term" value="C:monoatomic ion channel complex"/>
    <property type="evidence" value="ECO:0007669"/>
    <property type="project" value="UniProtKB-KW"/>
</dbReference>
<comment type="subcellular location">
    <subcellularLocation>
        <location evidence="1 11">Membrane</location>
        <topology evidence="1 11">Multi-pass membrane protein</topology>
    </subcellularLocation>
</comment>
<feature type="transmembrane region" description="Helical" evidence="13">
    <location>
        <begin position="126"/>
        <end position="143"/>
    </location>
</feature>
<dbReference type="SUPFAM" id="SSF81296">
    <property type="entry name" value="E set domains"/>
    <property type="match status" value="1"/>
</dbReference>
<keyword evidence="3 11" id="KW-0633">Potassium transport</keyword>
<keyword evidence="17" id="KW-1185">Reference proteome</keyword>
<protein>
    <recommendedName>
        <fullName evidence="18">Inward rectifier potassium channel C-terminal domain-containing protein</fullName>
    </recommendedName>
</protein>
<evidence type="ECO:0000256" key="13">
    <source>
        <dbReference type="SAM" id="Phobius"/>
    </source>
</evidence>
<keyword evidence="4 11" id="KW-0812">Transmembrane</keyword>
<dbReference type="Gene3D" id="2.60.40.1400">
    <property type="entry name" value="G protein-activated inward rectifier potassium channel 1"/>
    <property type="match status" value="1"/>
</dbReference>
<dbReference type="InterPro" id="IPR013518">
    <property type="entry name" value="K_chnl_inward-rec_Kir_cyto"/>
</dbReference>
<proteinExistence type="inferred from homology"/>
<evidence type="ECO:0000256" key="6">
    <source>
        <dbReference type="ARBA" id="ARBA00022958"/>
    </source>
</evidence>
<accession>A0A1D3D914</accession>
<feature type="domain" description="Inward rectifier potassium channel C-terminal" evidence="15">
    <location>
        <begin position="261"/>
        <end position="402"/>
    </location>
</feature>
<keyword evidence="8 11" id="KW-0406">Ion transport</keyword>
<dbReference type="InterPro" id="IPR041647">
    <property type="entry name" value="IRK_C"/>
</dbReference>
<dbReference type="Pfam" id="PF01007">
    <property type="entry name" value="IRK"/>
    <property type="match status" value="1"/>
</dbReference>
<comment type="caution">
    <text evidence="16">The sequence shown here is derived from an EMBL/GenBank/DDBJ whole genome shotgun (WGS) entry which is preliminary data.</text>
</comment>
<feature type="domain" description="Potassium channel inwardly rectifying transmembrane" evidence="14">
    <location>
        <begin position="52"/>
        <end position="180"/>
    </location>
</feature>
<dbReference type="VEuPathDB" id="ToxoDB:cyc_05329"/>
<name>A0A1D3D914_9EIME</name>
<evidence type="ECO:0000256" key="3">
    <source>
        <dbReference type="ARBA" id="ARBA00022538"/>
    </source>
</evidence>
<dbReference type="GO" id="GO:0005242">
    <property type="term" value="F:inward rectifier potassium channel activity"/>
    <property type="evidence" value="ECO:0007669"/>
    <property type="project" value="InterPro"/>
</dbReference>
<dbReference type="InterPro" id="IPR040445">
    <property type="entry name" value="Kir_TM"/>
</dbReference>
<sequence length="462" mass="51144">MKVSPPDGIGIQQATLLNWESALRTRSFHVEFPEDEETPATHTVSVQRDFVRKDGGLNLEHRFWRSGGYVEFLINDRFHAILSLRWMPLVALVFITVVICAAILSMILFLATEGKAEECLGASNSQWDYFFFVVETMFAIGYGSPRYPSCRVSSFMVTPIVVTGVLLNSLILGLVFQKFSSAAKRKWALAFTEKLVVSSGEYASSQRRSSANGFIVDSSTLTSSPPHRPTVEGIKQNPAGPSKAPLQEPLLQGIPEVDCNKGNLKISFRVLNITETSFFNPRLALYLLVHRRGGLSIRQFSIFHTDTPLEFMALPITVTVDQNDAGSPLRDVTEAQLRSHGHCYELLVLLSFTDNRTSRTVEVSKSWRLSTAVWNETFVPIVRQSGPQSSRAFEIDVDNLSGQYGFMISPVVGIIMHGIEDSGFVLSASGLEQAVLTTDNSFAHLLDSSGNEQAIAIRHHAI</sequence>